<proteinExistence type="predicted"/>
<protein>
    <submittedName>
        <fullName evidence="10">Uncharacterized protein</fullName>
    </submittedName>
</protein>
<dbReference type="GO" id="GO:0016020">
    <property type="term" value="C:membrane"/>
    <property type="evidence" value="ECO:0007669"/>
    <property type="project" value="UniProtKB-SubCell"/>
</dbReference>
<dbReference type="PANTHER" id="PTHR42861">
    <property type="entry name" value="CALCIUM-TRANSPORTING ATPASE"/>
    <property type="match status" value="1"/>
</dbReference>
<keyword evidence="11" id="KW-1185">Reference proteome</keyword>
<keyword evidence="7 9" id="KW-1133">Transmembrane helix</keyword>
<keyword evidence="4" id="KW-0067">ATP-binding</keyword>
<dbReference type="InterPro" id="IPR023214">
    <property type="entry name" value="HAD_sf"/>
</dbReference>
<accession>A0AAF0ZET9</accession>
<dbReference type="Gene3D" id="3.40.50.1000">
    <property type="entry name" value="HAD superfamily/HAD-like"/>
    <property type="match status" value="1"/>
</dbReference>
<evidence type="ECO:0000256" key="5">
    <source>
        <dbReference type="ARBA" id="ARBA00022842"/>
    </source>
</evidence>
<evidence type="ECO:0000256" key="8">
    <source>
        <dbReference type="ARBA" id="ARBA00023136"/>
    </source>
</evidence>
<gene>
    <name evidence="10" type="ORF">MTR67_031337</name>
</gene>
<dbReference type="Gene3D" id="1.20.1110.10">
    <property type="entry name" value="Calcium-transporting ATPase, transmembrane domain"/>
    <property type="match status" value="1"/>
</dbReference>
<dbReference type="FunFam" id="3.40.50.1000:FF:000001">
    <property type="entry name" value="Phospholipid-transporting ATPase IC"/>
    <property type="match status" value="1"/>
</dbReference>
<dbReference type="EMBL" id="CP133618">
    <property type="protein sequence ID" value="WMV37952.1"/>
    <property type="molecule type" value="Genomic_DNA"/>
</dbReference>
<keyword evidence="5" id="KW-0460">Magnesium</keyword>
<dbReference type="AlphaFoldDB" id="A0AAF0ZET9"/>
<evidence type="ECO:0000256" key="6">
    <source>
        <dbReference type="ARBA" id="ARBA00022967"/>
    </source>
</evidence>
<keyword evidence="2 9" id="KW-0812">Transmembrane</keyword>
<dbReference type="FunFam" id="1.20.1110.10:FF:000065">
    <property type="entry name" value="Sarcoplasmic/endoplasmic reticulum calcium ATPase 1"/>
    <property type="match status" value="1"/>
</dbReference>
<sequence>MGICVLVWVVNIGHFSDPAHGGFLRGAIHYFKIAVALAVAAIPEGLPAVVTTCLALGTKRMARLNAIVRSLPSVETLGCTTVICSDKTGTLTTNMMSVSKIGRSGGRVLRLKVNRASVLSFRARVSVGSVCSSPSLALVVLVCDPIASCRLLRFTSLSIFLMLLSPLLIMHVSLIGYYVLYNVSSSFTWVVVLELRVLRKQPLYLHEVVVRVVGQLWNLFRDSEICVLHSLNNGPMNSEYVVSGTTYAPEGFIVDSLGAQAMIVTYPLNSLRPDKYFLASLLSS</sequence>
<keyword evidence="6" id="KW-1278">Translocase</keyword>
<evidence type="ECO:0000256" key="3">
    <source>
        <dbReference type="ARBA" id="ARBA00022741"/>
    </source>
</evidence>
<feature type="transmembrane region" description="Helical" evidence="9">
    <location>
        <begin position="33"/>
        <end position="56"/>
    </location>
</feature>
<evidence type="ECO:0000256" key="7">
    <source>
        <dbReference type="ARBA" id="ARBA00022989"/>
    </source>
</evidence>
<evidence type="ECO:0000256" key="2">
    <source>
        <dbReference type="ARBA" id="ARBA00022692"/>
    </source>
</evidence>
<reference evidence="10" key="1">
    <citation type="submission" date="2023-08" db="EMBL/GenBank/DDBJ databases">
        <title>A de novo genome assembly of Solanum verrucosum Schlechtendal, a Mexican diploid species geographically isolated from the other diploid A-genome species in potato relatives.</title>
        <authorList>
            <person name="Hosaka K."/>
        </authorList>
    </citation>
    <scope>NUCLEOTIDE SEQUENCE</scope>
    <source>
        <tissue evidence="10">Young leaves</tissue>
    </source>
</reference>
<organism evidence="10 11">
    <name type="scientific">Solanum verrucosum</name>
    <dbReference type="NCBI Taxonomy" id="315347"/>
    <lineage>
        <taxon>Eukaryota</taxon>
        <taxon>Viridiplantae</taxon>
        <taxon>Streptophyta</taxon>
        <taxon>Embryophyta</taxon>
        <taxon>Tracheophyta</taxon>
        <taxon>Spermatophyta</taxon>
        <taxon>Magnoliopsida</taxon>
        <taxon>eudicotyledons</taxon>
        <taxon>Gunneridae</taxon>
        <taxon>Pentapetalae</taxon>
        <taxon>asterids</taxon>
        <taxon>lamiids</taxon>
        <taxon>Solanales</taxon>
        <taxon>Solanaceae</taxon>
        <taxon>Solanoideae</taxon>
        <taxon>Solaneae</taxon>
        <taxon>Solanum</taxon>
    </lineage>
</organism>
<dbReference type="SUPFAM" id="SSF56784">
    <property type="entry name" value="HAD-like"/>
    <property type="match status" value="1"/>
</dbReference>
<keyword evidence="8 9" id="KW-0472">Membrane</keyword>
<comment type="subcellular location">
    <subcellularLocation>
        <location evidence="1">Membrane</location>
        <topology evidence="1">Multi-pass membrane protein</topology>
    </subcellularLocation>
</comment>
<dbReference type="GO" id="GO:0005524">
    <property type="term" value="F:ATP binding"/>
    <property type="evidence" value="ECO:0007669"/>
    <property type="project" value="UniProtKB-KW"/>
</dbReference>
<evidence type="ECO:0000313" key="10">
    <source>
        <dbReference type="EMBL" id="WMV37952.1"/>
    </source>
</evidence>
<dbReference type="InterPro" id="IPR001757">
    <property type="entry name" value="P_typ_ATPase"/>
</dbReference>
<dbReference type="SUPFAM" id="SSF81665">
    <property type="entry name" value="Calcium ATPase, transmembrane domain M"/>
    <property type="match status" value="1"/>
</dbReference>
<evidence type="ECO:0000256" key="4">
    <source>
        <dbReference type="ARBA" id="ARBA00022840"/>
    </source>
</evidence>
<dbReference type="NCBIfam" id="TIGR01494">
    <property type="entry name" value="ATPase_P-type"/>
    <property type="match status" value="1"/>
</dbReference>
<evidence type="ECO:0000256" key="9">
    <source>
        <dbReference type="SAM" id="Phobius"/>
    </source>
</evidence>
<dbReference type="GO" id="GO:0046873">
    <property type="term" value="F:metal ion transmembrane transporter activity"/>
    <property type="evidence" value="ECO:0007669"/>
    <property type="project" value="UniProtKB-ARBA"/>
</dbReference>
<dbReference type="InterPro" id="IPR036412">
    <property type="entry name" value="HAD-like_sf"/>
</dbReference>
<dbReference type="PROSITE" id="PS00154">
    <property type="entry name" value="ATPASE_E1_E2"/>
    <property type="match status" value="1"/>
</dbReference>
<dbReference type="GO" id="GO:0070588">
    <property type="term" value="P:calcium ion transmembrane transport"/>
    <property type="evidence" value="ECO:0007669"/>
    <property type="project" value="UniProtKB-ARBA"/>
</dbReference>
<dbReference type="Proteomes" id="UP001234989">
    <property type="component" value="Chromosome 7"/>
</dbReference>
<name>A0AAF0ZET9_SOLVR</name>
<evidence type="ECO:0000256" key="1">
    <source>
        <dbReference type="ARBA" id="ARBA00004141"/>
    </source>
</evidence>
<dbReference type="GO" id="GO:0016887">
    <property type="term" value="F:ATP hydrolysis activity"/>
    <property type="evidence" value="ECO:0007669"/>
    <property type="project" value="InterPro"/>
</dbReference>
<dbReference type="InterPro" id="IPR023298">
    <property type="entry name" value="ATPase_P-typ_TM_dom_sf"/>
</dbReference>
<evidence type="ECO:0000313" key="11">
    <source>
        <dbReference type="Proteomes" id="UP001234989"/>
    </source>
</evidence>
<dbReference type="InterPro" id="IPR018303">
    <property type="entry name" value="ATPase_P-typ_P_site"/>
</dbReference>
<keyword evidence="3" id="KW-0547">Nucleotide-binding</keyword>